<organism evidence="2 3">
    <name type="scientific">Tuber borchii</name>
    <name type="common">White truffle</name>
    <dbReference type="NCBI Taxonomy" id="42251"/>
    <lineage>
        <taxon>Eukaryota</taxon>
        <taxon>Fungi</taxon>
        <taxon>Dikarya</taxon>
        <taxon>Ascomycota</taxon>
        <taxon>Pezizomycotina</taxon>
        <taxon>Pezizomycetes</taxon>
        <taxon>Pezizales</taxon>
        <taxon>Tuberaceae</taxon>
        <taxon>Tuber</taxon>
    </lineage>
</organism>
<dbReference type="STRING" id="42251.A0A2T6ZXL4"/>
<feature type="compositionally biased region" description="Polar residues" evidence="1">
    <location>
        <begin position="135"/>
        <end position="147"/>
    </location>
</feature>
<reference evidence="2 3" key="1">
    <citation type="submission" date="2017-04" db="EMBL/GenBank/DDBJ databases">
        <title>Draft genome sequence of Tuber borchii Vittad., a whitish edible truffle.</title>
        <authorList>
            <consortium name="DOE Joint Genome Institute"/>
            <person name="Murat C."/>
            <person name="Kuo A."/>
            <person name="Barry K.W."/>
            <person name="Clum A."/>
            <person name="Dockter R.B."/>
            <person name="Fauchery L."/>
            <person name="Iotti M."/>
            <person name="Kohler A."/>
            <person name="Labutti K."/>
            <person name="Lindquist E.A."/>
            <person name="Lipzen A."/>
            <person name="Ohm R.A."/>
            <person name="Wang M."/>
            <person name="Grigoriev I.V."/>
            <person name="Zambonelli A."/>
            <person name="Martin F.M."/>
        </authorList>
    </citation>
    <scope>NUCLEOTIDE SEQUENCE [LARGE SCALE GENOMIC DNA]</scope>
    <source>
        <strain evidence="2 3">Tbo3840</strain>
    </source>
</reference>
<dbReference type="OrthoDB" id="992776at2759"/>
<dbReference type="Proteomes" id="UP000244722">
    <property type="component" value="Unassembled WGS sequence"/>
</dbReference>
<protein>
    <recommendedName>
        <fullName evidence="4">UspA domain-containing protein</fullName>
    </recommendedName>
</protein>
<keyword evidence="3" id="KW-1185">Reference proteome</keyword>
<proteinExistence type="predicted"/>
<evidence type="ECO:0000313" key="3">
    <source>
        <dbReference type="Proteomes" id="UP000244722"/>
    </source>
</evidence>
<feature type="region of interest" description="Disordered" evidence="1">
    <location>
        <begin position="127"/>
        <end position="179"/>
    </location>
</feature>
<accession>A0A2T6ZXL4</accession>
<dbReference type="AlphaFoldDB" id="A0A2T6ZXL4"/>
<evidence type="ECO:0000256" key="1">
    <source>
        <dbReference type="SAM" id="MobiDB-lite"/>
    </source>
</evidence>
<sequence length="291" mass="31024">MTLPYPLRIMAVSSLQGGGRFHQYQMPHYITCHMQRSASPQSSEWLASPPPVARNQISNQISNDADVPLDLGHAYSKPSDGALAGSEGVLRMLPERRPITTLEGACPGWHRGVIDERRGGVNERAVIDSSDEDGTSSVEASVGSNSPVGEEEERRGSAAALRNGSGPSSKSSTARTEGTVEKGAGLWAIPLGAEYVEDKYKFTDCCGGRTTILRGEYESIVKEVEEGSKPVQKYLVATGLSGEAQHALEWTIGTVLGAGDTLMAIYVIDQDTVEDGGKIFPDDKIGGELSS</sequence>
<comment type="caution">
    <text evidence="2">The sequence shown here is derived from an EMBL/GenBank/DDBJ whole genome shotgun (WGS) entry which is preliminary data.</text>
</comment>
<name>A0A2T6ZXL4_TUBBO</name>
<dbReference type="EMBL" id="NESQ01000071">
    <property type="protein sequence ID" value="PUU80194.1"/>
    <property type="molecule type" value="Genomic_DNA"/>
</dbReference>
<feature type="compositionally biased region" description="Polar residues" evidence="1">
    <location>
        <begin position="165"/>
        <end position="176"/>
    </location>
</feature>
<evidence type="ECO:0000313" key="2">
    <source>
        <dbReference type="EMBL" id="PUU80194.1"/>
    </source>
</evidence>
<evidence type="ECO:0008006" key="4">
    <source>
        <dbReference type="Google" id="ProtNLM"/>
    </source>
</evidence>
<gene>
    <name evidence="2" type="ORF">B9Z19DRAFT_1063644</name>
</gene>